<feature type="transmembrane region" description="Helical" evidence="2">
    <location>
        <begin position="237"/>
        <end position="255"/>
    </location>
</feature>
<keyword evidence="2" id="KW-0472">Membrane</keyword>
<feature type="compositionally biased region" description="Acidic residues" evidence="1">
    <location>
        <begin position="80"/>
        <end position="94"/>
    </location>
</feature>
<reference evidence="3" key="1">
    <citation type="submission" date="2022-10" db="EMBL/GenBank/DDBJ databases">
        <title>Tapping the CABI collections for fungal endophytes: first genome assemblies for Collariella, Neodidymelliopsis, Ascochyta clinopodiicola, Didymella pomorum, Didymosphaeria variabile, Neocosmospora piperis and Neocucurbitaria cava.</title>
        <authorList>
            <person name="Hill R."/>
        </authorList>
    </citation>
    <scope>NUCLEOTIDE SEQUENCE</scope>
    <source>
        <strain evidence="3">IMI 355082</strain>
    </source>
</reference>
<proteinExistence type="predicted"/>
<evidence type="ECO:0000256" key="1">
    <source>
        <dbReference type="SAM" id="MobiDB-lite"/>
    </source>
</evidence>
<feature type="compositionally biased region" description="Polar residues" evidence="1">
    <location>
        <begin position="44"/>
        <end position="54"/>
    </location>
</feature>
<comment type="caution">
    <text evidence="3">The sequence shown here is derived from an EMBL/GenBank/DDBJ whole genome shotgun (WGS) entry which is preliminary data.</text>
</comment>
<accession>A0A9W9CUT3</accession>
<dbReference type="EMBL" id="JAPEVB010000004">
    <property type="protein sequence ID" value="KAJ4389059.1"/>
    <property type="molecule type" value="Genomic_DNA"/>
</dbReference>
<feature type="region of interest" description="Disordered" evidence="1">
    <location>
        <begin position="10"/>
        <end position="146"/>
    </location>
</feature>
<dbReference type="AlphaFoldDB" id="A0A9W9CUT3"/>
<evidence type="ECO:0000313" key="3">
    <source>
        <dbReference type="EMBL" id="KAJ4389059.1"/>
    </source>
</evidence>
<sequence length="256" mass="29226">MTFNSPVFWYNQHQGPRPHQLPDARSDVKGRTVLRKIRAGYATISPQRTASPRPSLQEVHAVQPTPQPTPQPESQPEAQPEPESDPFADVEEAPQEDRPLTPPDYENIDPPPYVHALPPTLPGYTPLPGVVSEPSRDDLTQALKQRRRYRDALRRRLTSTRKIFRGDESDEENSENDSMSESESSRGVVMYRDNDQWVGTTEPLRNKANVTPKQQRGVKGFLKRIWQRCMDFSAEHPWLFILAIFVIVVVVLCLLI</sequence>
<organism evidence="3 4">
    <name type="scientific">Gnomoniopsis smithogilvyi</name>
    <dbReference type="NCBI Taxonomy" id="1191159"/>
    <lineage>
        <taxon>Eukaryota</taxon>
        <taxon>Fungi</taxon>
        <taxon>Dikarya</taxon>
        <taxon>Ascomycota</taxon>
        <taxon>Pezizomycotina</taxon>
        <taxon>Sordariomycetes</taxon>
        <taxon>Sordariomycetidae</taxon>
        <taxon>Diaporthales</taxon>
        <taxon>Gnomoniaceae</taxon>
        <taxon>Gnomoniopsis</taxon>
    </lineage>
</organism>
<feature type="compositionally biased region" description="Basic and acidic residues" evidence="1">
    <location>
        <begin position="20"/>
        <end position="30"/>
    </location>
</feature>
<dbReference type="OrthoDB" id="5190169at2759"/>
<evidence type="ECO:0000313" key="4">
    <source>
        <dbReference type="Proteomes" id="UP001140453"/>
    </source>
</evidence>
<protein>
    <submittedName>
        <fullName evidence="3">Uncharacterized protein</fullName>
    </submittedName>
</protein>
<evidence type="ECO:0000256" key="2">
    <source>
        <dbReference type="SAM" id="Phobius"/>
    </source>
</evidence>
<keyword evidence="4" id="KW-1185">Reference proteome</keyword>
<dbReference type="Proteomes" id="UP001140453">
    <property type="component" value="Unassembled WGS sequence"/>
</dbReference>
<name>A0A9W9CUT3_9PEZI</name>
<feature type="compositionally biased region" description="Acidic residues" evidence="1">
    <location>
        <begin position="168"/>
        <end position="180"/>
    </location>
</feature>
<keyword evidence="2" id="KW-0812">Transmembrane</keyword>
<feature type="region of interest" description="Disordered" evidence="1">
    <location>
        <begin position="164"/>
        <end position="186"/>
    </location>
</feature>
<gene>
    <name evidence="3" type="ORF">N0V93_006521</name>
</gene>
<keyword evidence="2" id="KW-1133">Transmembrane helix</keyword>